<dbReference type="AlphaFoldDB" id="A0AAP7IEW7"/>
<evidence type="ECO:0000313" key="1">
    <source>
        <dbReference type="EMBL" id="OEK58813.1"/>
    </source>
</evidence>
<dbReference type="RefSeq" id="WP_069854389.1">
    <property type="nucleotide sequence ID" value="NZ_LNPX01000005.1"/>
</dbReference>
<dbReference type="Proteomes" id="UP000095464">
    <property type="component" value="Unassembled WGS sequence"/>
</dbReference>
<gene>
    <name evidence="1" type="ORF">ASS94_01280</name>
</gene>
<protein>
    <submittedName>
        <fullName evidence="1">Uncharacterized protein</fullName>
    </submittedName>
</protein>
<sequence>MNDCSFNGNTRCSEQDMIEMVKRNNIEIPMQTNKKHIEYIAFYNILWDLGYKPSNNAFAINSDEVVYIKM</sequence>
<reference evidence="2" key="1">
    <citation type="submission" date="2015-11" db="EMBL/GenBank/DDBJ databases">
        <title>Genomic diversity of Staphylococcus saprophyticus strains from urinary tract infections, animal surfaces, and fermented foods.</title>
        <authorList>
            <person name="Wolfe B.E."/>
        </authorList>
    </citation>
    <scope>NUCLEOTIDE SEQUENCE [LARGE SCALE GENOMIC DNA]</scope>
    <source>
        <strain evidence="2">738_7</strain>
    </source>
</reference>
<comment type="caution">
    <text evidence="1">The sequence shown here is derived from an EMBL/GenBank/DDBJ whole genome shotgun (WGS) entry which is preliminary data.</text>
</comment>
<evidence type="ECO:0000313" key="2">
    <source>
        <dbReference type="Proteomes" id="UP000095464"/>
    </source>
</evidence>
<dbReference type="EMBL" id="LNPX01000005">
    <property type="protein sequence ID" value="OEK58813.1"/>
    <property type="molecule type" value="Genomic_DNA"/>
</dbReference>
<proteinExistence type="predicted"/>
<accession>A0AAP7IEW7</accession>
<name>A0AAP7IEW7_9STAP</name>
<organism evidence="1 2">
    <name type="scientific">Staphylococcus equorum</name>
    <dbReference type="NCBI Taxonomy" id="246432"/>
    <lineage>
        <taxon>Bacteria</taxon>
        <taxon>Bacillati</taxon>
        <taxon>Bacillota</taxon>
        <taxon>Bacilli</taxon>
        <taxon>Bacillales</taxon>
        <taxon>Staphylococcaceae</taxon>
        <taxon>Staphylococcus</taxon>
    </lineage>
</organism>